<proteinExistence type="inferred from homology"/>
<dbReference type="PANTHER" id="PTHR43201:SF5">
    <property type="entry name" value="MEDIUM-CHAIN ACYL-COA LIGASE ACSF2, MITOCHONDRIAL"/>
    <property type="match status" value="1"/>
</dbReference>
<dbReference type="InterPro" id="IPR042099">
    <property type="entry name" value="ANL_N_sf"/>
</dbReference>
<comment type="caution">
    <text evidence="5">The sequence shown here is derived from an EMBL/GenBank/DDBJ whole genome shotgun (WGS) entry which is preliminary data.</text>
</comment>
<protein>
    <submittedName>
        <fullName evidence="5">AMP-binding protein</fullName>
    </submittedName>
</protein>
<dbReference type="Pfam" id="PF00501">
    <property type="entry name" value="AMP-binding"/>
    <property type="match status" value="1"/>
</dbReference>
<evidence type="ECO:0000259" key="3">
    <source>
        <dbReference type="Pfam" id="PF00501"/>
    </source>
</evidence>
<dbReference type="InterPro" id="IPR000873">
    <property type="entry name" value="AMP-dep_synth/lig_dom"/>
</dbReference>
<sequence length="543" mass="56855">MLDQNWREEVVIIAVPTAASVSDANRYRPPALTGLADLLDRQVRDHPHARALVVTEARAHLSYHALAALVEDVTGRLGGTGLRRGDAIGLVCANTAEFVVALLGATRAGLVVAPIDPTLPASQMSARIGAVGARAILLGPPAAGDAPVAQADVPSWNLRVDISPAGTATVELETGGPVVPPVRGARHDLSADDALVLFTAGTTDQAKMVPLTHANVAASVRDICATYELGPDDATVAVMPFFHSHGLFAALLASLASGGCVLLPGQGRFSADTFWDDMRAAAATWFTAVPAVHETLLDRSAVEYPGPQVVPVKFVRSCGAPLNTATQRALERTLGAPLLSVYGMTESAHQVTSEPLPQQGPLKHGSVGRSTGVDLRVVDDHGHPCPPGTQGEVWVHGPTVTRGYLADPGGTAQSFPDGWFHTADLGFLDEDGYLFLTGRIASLINRGGEKISPEYVEDILAGCPGVAEAAVFAIPDAVHGHRVGAAVVVEREGEGVGPEQILQYCRQRLSAFEVPDRLEVVAALPHTAEGGLDRRAVDALYAH</sequence>
<dbReference type="Proteomes" id="UP001296706">
    <property type="component" value="Unassembled WGS sequence"/>
</dbReference>
<comment type="similarity">
    <text evidence="1">Belongs to the ATP-dependent AMP-binding enzyme family.</text>
</comment>
<dbReference type="SUPFAM" id="SSF56801">
    <property type="entry name" value="Acetyl-CoA synthetase-like"/>
    <property type="match status" value="1"/>
</dbReference>
<evidence type="ECO:0000256" key="2">
    <source>
        <dbReference type="ARBA" id="ARBA00022598"/>
    </source>
</evidence>
<dbReference type="NCBIfam" id="NF004511">
    <property type="entry name" value="PRK05852.1"/>
    <property type="match status" value="1"/>
</dbReference>
<dbReference type="InterPro" id="IPR045851">
    <property type="entry name" value="AMP-bd_C_sf"/>
</dbReference>
<evidence type="ECO:0000256" key="1">
    <source>
        <dbReference type="ARBA" id="ARBA00006432"/>
    </source>
</evidence>
<evidence type="ECO:0000313" key="6">
    <source>
        <dbReference type="Proteomes" id="UP001296706"/>
    </source>
</evidence>
<feature type="domain" description="AMP-dependent synthetase/ligase" evidence="3">
    <location>
        <begin position="39"/>
        <end position="405"/>
    </location>
</feature>
<dbReference type="RefSeq" id="WP_169393610.1">
    <property type="nucleotide sequence ID" value="NZ_BAAAJH010000016.1"/>
</dbReference>
<dbReference type="InterPro" id="IPR025110">
    <property type="entry name" value="AMP-bd_C"/>
</dbReference>
<keyword evidence="6" id="KW-1185">Reference proteome</keyword>
<evidence type="ECO:0000313" key="5">
    <source>
        <dbReference type="EMBL" id="NMH75527.1"/>
    </source>
</evidence>
<organism evidence="5 6">
    <name type="scientific">Pseudonocardia xinjiangensis</name>
    <dbReference type="NCBI Taxonomy" id="75289"/>
    <lineage>
        <taxon>Bacteria</taxon>
        <taxon>Bacillati</taxon>
        <taxon>Actinomycetota</taxon>
        <taxon>Actinomycetes</taxon>
        <taxon>Pseudonocardiales</taxon>
        <taxon>Pseudonocardiaceae</taxon>
        <taxon>Pseudonocardia</taxon>
    </lineage>
</organism>
<reference evidence="5 6" key="1">
    <citation type="submission" date="2020-04" db="EMBL/GenBank/DDBJ databases">
        <authorList>
            <person name="Klaysubun C."/>
            <person name="Duangmal K."/>
            <person name="Lipun K."/>
        </authorList>
    </citation>
    <scope>NUCLEOTIDE SEQUENCE [LARGE SCALE GENOMIC DNA]</scope>
    <source>
        <strain evidence="5 6">JCM 11839</strain>
    </source>
</reference>
<dbReference type="Gene3D" id="3.30.300.30">
    <property type="match status" value="1"/>
</dbReference>
<feature type="domain" description="AMP-binding enzyme C-terminal" evidence="4">
    <location>
        <begin position="456"/>
        <end position="530"/>
    </location>
</feature>
<keyword evidence="2" id="KW-0436">Ligase</keyword>
<name>A0ABX1R542_9PSEU</name>
<dbReference type="EMBL" id="JAAXKY010000001">
    <property type="protein sequence ID" value="NMH75527.1"/>
    <property type="molecule type" value="Genomic_DNA"/>
</dbReference>
<evidence type="ECO:0000259" key="4">
    <source>
        <dbReference type="Pfam" id="PF13193"/>
    </source>
</evidence>
<dbReference type="Gene3D" id="3.40.50.12780">
    <property type="entry name" value="N-terminal domain of ligase-like"/>
    <property type="match status" value="1"/>
</dbReference>
<dbReference type="Pfam" id="PF13193">
    <property type="entry name" value="AMP-binding_C"/>
    <property type="match status" value="1"/>
</dbReference>
<dbReference type="PANTHER" id="PTHR43201">
    <property type="entry name" value="ACYL-COA SYNTHETASE"/>
    <property type="match status" value="1"/>
</dbReference>
<accession>A0ABX1R542</accession>
<gene>
    <name evidence="5" type="ORF">HF577_00045</name>
</gene>